<gene>
    <name evidence="2" type="ORF">KC19_1G310300</name>
</gene>
<feature type="transmembrane region" description="Helical" evidence="1">
    <location>
        <begin position="98"/>
        <end position="118"/>
    </location>
</feature>
<keyword evidence="3" id="KW-1185">Reference proteome</keyword>
<evidence type="ECO:0000313" key="2">
    <source>
        <dbReference type="EMBL" id="KAG0593192.1"/>
    </source>
</evidence>
<dbReference type="InterPro" id="IPR010326">
    <property type="entry name" value="EXOC3/Sec6"/>
</dbReference>
<dbReference type="GO" id="GO:0006887">
    <property type="term" value="P:exocytosis"/>
    <property type="evidence" value="ECO:0007669"/>
    <property type="project" value="InterPro"/>
</dbReference>
<sequence length="128" mass="14261">MNEFQAAQRKRLEEPAADIGLEPFCAMVNSNYKCHELALELSNSVMEALTPYYAEQVNFEDTCKGFLEVGKEALSQAVEVIFEDPGVKELISKLYQKGILLMHGGAFSQAIFGLLLVFSEHGLSNHYV</sequence>
<dbReference type="GO" id="GO:0051601">
    <property type="term" value="P:exocyst localization"/>
    <property type="evidence" value="ECO:0007669"/>
    <property type="project" value="TreeGrafter"/>
</dbReference>
<accession>A0A8T0JDN9</accession>
<dbReference type="Gene3D" id="1.10.357.50">
    <property type="match status" value="1"/>
</dbReference>
<dbReference type="EMBL" id="CM026421">
    <property type="protein sequence ID" value="KAG0593192.1"/>
    <property type="molecule type" value="Genomic_DNA"/>
</dbReference>
<organism evidence="2 3">
    <name type="scientific">Ceratodon purpureus</name>
    <name type="common">Fire moss</name>
    <name type="synonym">Dicranum purpureum</name>
    <dbReference type="NCBI Taxonomy" id="3225"/>
    <lineage>
        <taxon>Eukaryota</taxon>
        <taxon>Viridiplantae</taxon>
        <taxon>Streptophyta</taxon>
        <taxon>Embryophyta</taxon>
        <taxon>Bryophyta</taxon>
        <taxon>Bryophytina</taxon>
        <taxon>Bryopsida</taxon>
        <taxon>Dicranidae</taxon>
        <taxon>Pseudoditrichales</taxon>
        <taxon>Ditrichaceae</taxon>
        <taxon>Ceratodon</taxon>
    </lineage>
</organism>
<comment type="caution">
    <text evidence="2">The sequence shown here is derived from an EMBL/GenBank/DDBJ whole genome shotgun (WGS) entry which is preliminary data.</text>
</comment>
<proteinExistence type="predicted"/>
<dbReference type="Proteomes" id="UP000822688">
    <property type="component" value="Chromosome 1"/>
</dbReference>
<name>A0A8T0JDN9_CERPU</name>
<dbReference type="GO" id="GO:0000145">
    <property type="term" value="C:exocyst"/>
    <property type="evidence" value="ECO:0007669"/>
    <property type="project" value="InterPro"/>
</dbReference>
<dbReference type="PANTHER" id="PTHR21292">
    <property type="entry name" value="EXOCYST COMPLEX COMPONENT SEC6-RELATED"/>
    <property type="match status" value="1"/>
</dbReference>
<evidence type="ECO:0000313" key="3">
    <source>
        <dbReference type="Proteomes" id="UP000822688"/>
    </source>
</evidence>
<reference evidence="2" key="1">
    <citation type="submission" date="2020-06" db="EMBL/GenBank/DDBJ databases">
        <title>WGS assembly of Ceratodon purpureus strain R40.</title>
        <authorList>
            <person name="Carey S.B."/>
            <person name="Jenkins J."/>
            <person name="Shu S."/>
            <person name="Lovell J.T."/>
            <person name="Sreedasyam A."/>
            <person name="Maumus F."/>
            <person name="Tiley G.P."/>
            <person name="Fernandez-Pozo N."/>
            <person name="Barry K."/>
            <person name="Chen C."/>
            <person name="Wang M."/>
            <person name="Lipzen A."/>
            <person name="Daum C."/>
            <person name="Saski C.A."/>
            <person name="Payton A.C."/>
            <person name="Mcbreen J.C."/>
            <person name="Conrad R.E."/>
            <person name="Kollar L.M."/>
            <person name="Olsson S."/>
            <person name="Huttunen S."/>
            <person name="Landis J.B."/>
            <person name="Wickett N.J."/>
            <person name="Johnson M.G."/>
            <person name="Rensing S.A."/>
            <person name="Grimwood J."/>
            <person name="Schmutz J."/>
            <person name="Mcdaniel S.F."/>
        </authorList>
    </citation>
    <scope>NUCLEOTIDE SEQUENCE</scope>
    <source>
        <strain evidence="2">R40</strain>
    </source>
</reference>
<evidence type="ECO:0000256" key="1">
    <source>
        <dbReference type="SAM" id="Phobius"/>
    </source>
</evidence>
<dbReference type="PANTHER" id="PTHR21292:SF1">
    <property type="entry name" value="EXOCYST COMPLEX COMPONENT 3"/>
    <property type="match status" value="1"/>
</dbReference>
<dbReference type="Pfam" id="PF06046">
    <property type="entry name" value="Sec6"/>
    <property type="match status" value="1"/>
</dbReference>
<protein>
    <submittedName>
        <fullName evidence="2">Uncharacterized protein</fullName>
    </submittedName>
</protein>
<dbReference type="AlphaFoldDB" id="A0A8T0JDN9"/>
<keyword evidence="1" id="KW-0472">Membrane</keyword>
<keyword evidence="1" id="KW-1133">Transmembrane helix</keyword>
<keyword evidence="1" id="KW-0812">Transmembrane</keyword>
<dbReference type="GO" id="GO:0000149">
    <property type="term" value="F:SNARE binding"/>
    <property type="evidence" value="ECO:0007669"/>
    <property type="project" value="TreeGrafter"/>
</dbReference>